<organism evidence="3 4">
    <name type="scientific">Phyllobacterium phragmitis</name>
    <dbReference type="NCBI Taxonomy" id="2670329"/>
    <lineage>
        <taxon>Bacteria</taxon>
        <taxon>Pseudomonadati</taxon>
        <taxon>Pseudomonadota</taxon>
        <taxon>Alphaproteobacteria</taxon>
        <taxon>Hyphomicrobiales</taxon>
        <taxon>Phyllobacteriaceae</taxon>
        <taxon>Phyllobacterium</taxon>
    </lineage>
</organism>
<evidence type="ECO:0008006" key="5">
    <source>
        <dbReference type="Google" id="ProtNLM"/>
    </source>
</evidence>
<evidence type="ECO:0000256" key="1">
    <source>
        <dbReference type="ARBA" id="ARBA00022729"/>
    </source>
</evidence>
<keyword evidence="1" id="KW-0732">Signal</keyword>
<dbReference type="Pfam" id="PF13517">
    <property type="entry name" value="FG-GAP_3"/>
    <property type="match status" value="1"/>
</dbReference>
<evidence type="ECO:0000256" key="2">
    <source>
        <dbReference type="SAM" id="MobiDB-lite"/>
    </source>
</evidence>
<dbReference type="PANTHER" id="PTHR45460">
    <property type="entry name" value="SIMILAR TO CYSTEINE PROTEINASE"/>
    <property type="match status" value="1"/>
</dbReference>
<gene>
    <name evidence="3" type="ORF">PPNSA23_41860</name>
</gene>
<dbReference type="SUPFAM" id="SSF69318">
    <property type="entry name" value="Integrin alpha N-terminal domain"/>
    <property type="match status" value="2"/>
</dbReference>
<dbReference type="PANTHER" id="PTHR45460:SF2">
    <property type="entry name" value="ALPHA 1,3 GLUCANASE, GH71 FAMILY (EUROFUNG)"/>
    <property type="match status" value="1"/>
</dbReference>
<accession>A0ABQ0H5M9</accession>
<dbReference type="InterPro" id="IPR028994">
    <property type="entry name" value="Integrin_alpha_N"/>
</dbReference>
<reference evidence="3 4" key="1">
    <citation type="submission" date="2024-10" db="EMBL/GenBank/DDBJ databases">
        <title>Isolation, draft genome sequencing and identification of Phyllobacterium sp. NSA23, isolated from leaf soil.</title>
        <authorList>
            <person name="Akita H."/>
        </authorList>
    </citation>
    <scope>NUCLEOTIDE SEQUENCE [LARGE SCALE GENOMIC DNA]</scope>
    <source>
        <strain evidence="3 4">NSA23</strain>
    </source>
</reference>
<feature type="compositionally biased region" description="Basic and acidic residues" evidence="2">
    <location>
        <begin position="1"/>
        <end position="12"/>
    </location>
</feature>
<evidence type="ECO:0000313" key="3">
    <source>
        <dbReference type="EMBL" id="GAB1584243.1"/>
    </source>
</evidence>
<dbReference type="EMBL" id="BAAFZP010000002">
    <property type="protein sequence ID" value="GAB1584243.1"/>
    <property type="molecule type" value="Genomic_DNA"/>
</dbReference>
<dbReference type="Proteomes" id="UP001628091">
    <property type="component" value="Unassembled WGS sequence"/>
</dbReference>
<sequence length="613" mass="65397">MHIRSENADRSDPAAPWSDNGDTKDVVVPSGVGSETSMPSAAIATATALGRQALIQLDQAAQQVNVYFFREDGTVSTTPSQSTNLRSVFGDKGDLFHPGQNGYRWDTVADVTGDGIADLIYSRAGDDDIRTITGTADGTFDTRQVKVTDVSDVNGTWTGGGEGASYSTFLADVTHDDILDWVHGRSDGLSVYKGKGDGTFSEKAVTTAGFSNTNWAAGGDSYLGEIAGRPVWVSYDDLTYTLNVYEFEDNGTLSTKPIVTDMDRVTPDDAMIYTPHNSLKGSSFLVDVTGDKIPDLVFSVDDWWETLEGERYPVKGIAVMTGKSDKTFDYAYTFTDMNELGSVGNWAGGTTKDVNGLHSTFLEDVNGDGKLDWIHTGTSHGVRAFLGNGDGTFSNIPVESAVAGRWSWGSTVVADVGSVNEISSGKQALIQLDQTAQKVDIYFFEPDGTVTATPSRSTDLSGVFGDKGDLFHPGQNGYRWDTVADVTGDGIGDLVYSRAGDREIRVILGKADGTFDTSQVKVTDMSHFGGTWTGGGEGASYSTFLADVTHDGILDWVHGTSGALSVYNGKGDGTFSERAITTTGFSNANWATGGNVISERWAIEVLSGSRSIM</sequence>
<comment type="caution">
    <text evidence="3">The sequence shown here is derived from an EMBL/GenBank/DDBJ whole genome shotgun (WGS) entry which is preliminary data.</text>
</comment>
<evidence type="ECO:0000313" key="4">
    <source>
        <dbReference type="Proteomes" id="UP001628091"/>
    </source>
</evidence>
<proteinExistence type="predicted"/>
<feature type="region of interest" description="Disordered" evidence="2">
    <location>
        <begin position="1"/>
        <end position="37"/>
    </location>
</feature>
<protein>
    <recommendedName>
        <fullName evidence="5">VCBS repeat-containing protein</fullName>
    </recommendedName>
</protein>
<keyword evidence="4" id="KW-1185">Reference proteome</keyword>
<dbReference type="InterPro" id="IPR013517">
    <property type="entry name" value="FG-GAP"/>
</dbReference>
<name>A0ABQ0H5M9_9HYPH</name>